<evidence type="ECO:0000313" key="4">
    <source>
        <dbReference type="EMBL" id="ELY28453.1"/>
    </source>
</evidence>
<feature type="region of interest" description="Disordered" evidence="1">
    <location>
        <begin position="125"/>
        <end position="158"/>
    </location>
</feature>
<dbReference type="EMBL" id="AOHS01000041">
    <property type="protein sequence ID" value="ELY28453.1"/>
    <property type="molecule type" value="Genomic_DNA"/>
</dbReference>
<dbReference type="EMBL" id="CP001932">
    <property type="protein sequence ID" value="ADD06923.1"/>
    <property type="molecule type" value="Genomic_DNA"/>
</dbReference>
<keyword evidence="5" id="KW-1185">Reference proteome</keyword>
<name>D3ST56_NATMM</name>
<reference evidence="3" key="4">
    <citation type="submission" date="2016-09" db="EMBL/GenBank/DDBJ databases">
        <authorList>
            <person name="Pfeiffer F."/>
        </authorList>
    </citation>
    <scope>NUCLEOTIDE SEQUENCE</scope>
    <source>
        <strain evidence="3">ATCC 43099</strain>
    </source>
</reference>
<evidence type="ECO:0000259" key="2">
    <source>
        <dbReference type="Pfam" id="PF07581"/>
    </source>
</evidence>
<dbReference type="InterPro" id="IPR011493">
    <property type="entry name" value="GLUG"/>
</dbReference>
<dbReference type="Pfam" id="PF07581">
    <property type="entry name" value="Glug"/>
    <property type="match status" value="1"/>
</dbReference>
<accession>D3ST56</accession>
<reference evidence="5" key="1">
    <citation type="submission" date="2010-02" db="EMBL/GenBank/DDBJ databases">
        <title>Complete sequence of chromosome of Natrialba magadii ATCC 43099.</title>
        <authorList>
            <consortium name="US DOE Joint Genome Institute"/>
            <person name="Lucas S."/>
            <person name="Copeland A."/>
            <person name="Lapidus A."/>
            <person name="Cheng J.-F."/>
            <person name="Bruce D."/>
            <person name="Goodwin L."/>
            <person name="Pitluck S."/>
            <person name="Davenport K."/>
            <person name="Saunders E."/>
            <person name="Detter J.C."/>
            <person name="Han C."/>
            <person name="Tapia R."/>
            <person name="Land M."/>
            <person name="Hauser L."/>
            <person name="Kyrpides N."/>
            <person name="Mikhailova N."/>
            <person name="De Castro R.E."/>
            <person name="Maupin-Furlow J.A."/>
            <person name="Woyke T."/>
        </authorList>
    </citation>
    <scope>NUCLEOTIDE SEQUENCE [LARGE SCALE GENOMIC DNA]</scope>
    <source>
        <strain evidence="5">ATCC 43099 / DSM 3394 / CCM 3739 / CIP 104546 / IAM 13178 / JCM 8861 / NBRC 102185 / NCIMB 2190 / MS3</strain>
    </source>
</reference>
<dbReference type="HOGENOM" id="CLU_471464_0_0_2"/>
<organism evidence="3 5">
    <name type="scientific">Natrialba magadii (strain ATCC 43099 / DSM 3394 / CCM 3739 / CIP 104546 / IAM 13178 / JCM 8861 / NBRC 102185 / NCIMB 2190 / MS3)</name>
    <name type="common">Natronobacterium magadii</name>
    <dbReference type="NCBI Taxonomy" id="547559"/>
    <lineage>
        <taxon>Archaea</taxon>
        <taxon>Methanobacteriati</taxon>
        <taxon>Methanobacteriota</taxon>
        <taxon>Stenosarchaea group</taxon>
        <taxon>Halobacteria</taxon>
        <taxon>Halobacteriales</taxon>
        <taxon>Natrialbaceae</taxon>
        <taxon>Natrialba</taxon>
    </lineage>
</organism>
<dbReference type="Gene3D" id="2.160.20.110">
    <property type="match status" value="1"/>
</dbReference>
<dbReference type="RefSeq" id="WP_004267897.1">
    <property type="nucleotide sequence ID" value="NC_013922.1"/>
</dbReference>
<dbReference type="OrthoDB" id="103676at2157"/>
<protein>
    <submittedName>
        <fullName evidence="3">GLUG domain protein</fullName>
    </submittedName>
    <submittedName>
        <fullName evidence="4">GLUG domain-containing protein</fullName>
    </submittedName>
</protein>
<reference evidence="3 5" key="2">
    <citation type="journal article" date="2012" name="BMC Genomics">
        <title>A comparative genomics perspective on the genetic content of the alkaliphilic haloarchaeon Natrialba magadii ATCC 43099T.</title>
        <authorList>
            <person name="Siddaramappa S."/>
            <person name="Challacombe J.F."/>
            <person name="Decastro R.E."/>
            <person name="Pfeiffer F."/>
            <person name="Sastre D.E."/>
            <person name="Gimenez M.I."/>
            <person name="Paggi R.A."/>
            <person name="Detter J.C."/>
            <person name="Davenport K.W."/>
            <person name="Goodwin L.A."/>
            <person name="Kyrpides N."/>
            <person name="Tapia R."/>
            <person name="Pitluck S."/>
            <person name="Lucas S."/>
            <person name="Woyke T."/>
            <person name="Maupin-Furlow J.A."/>
        </authorList>
    </citation>
    <scope>NUCLEOTIDE SEQUENCE [LARGE SCALE GENOMIC DNA]</scope>
    <source>
        <strain evidence="3">ATCC 43099</strain>
        <strain evidence="5">ATCC 43099 / DSM 3394 / CCM 3739 / CIP 104546 / IAM 13178 / JCM 8861 / NBRC 102185 / NCIMB 2190 / MS3</strain>
    </source>
</reference>
<dbReference type="Proteomes" id="UP000011543">
    <property type="component" value="Unassembled WGS sequence"/>
</dbReference>
<dbReference type="PATRIC" id="fig|547559.17.peg.2645"/>
<evidence type="ECO:0000313" key="6">
    <source>
        <dbReference type="Proteomes" id="UP000011543"/>
    </source>
</evidence>
<sequence>MAGSGAVLVTDTLGFSRTESNRLTDVSALEDEDAFLALENVGELGEAANDCGVVNEFTITNQLGEDATITLSSDEFDFEPHTFPLDETDSETVVVSVDEDESGEIEIEAITDPASIEATVTREAAIEDWSEPSGTEPDEADYDDILDDAEGNGTESDPYVITDDQELQAMAGDLDAHYELGRNIDASETDQWHGGDGFDPIGDEDPDEFEGVLDGNGYEICGLTIDRPGEEGVGLFSVNSGTITDLTLTHSTITGENVVGGTAGNNAGTIEEVDIVDPEITGDDGVGGVVGVNVGFPDPGVGGTIEMAAVPNGTVTGDDAVGGVVGLNDGDVATSFAGCAVTGENLVGGLAGANITTEENGDEIPGTITQSYAVGDVTGDEESAGGLVGINTGTITDTYARGDVVADEESVGGLVGTNVLGEDDPLICAIPILGPLICGLVELLVGLVSLLLFGPADPDREIVEDIEGEIYTSYAAVETAETGGDFRGGFAGVNEISGLLISDLLGTIEGSYWDEELLEPPGPGIGEGDAGDVDLTALTTDDMQGADAETEMDALDFDDVWRTVEDPDDYPELQWQDV</sequence>
<dbReference type="PaxDb" id="547559-Nmag_3373"/>
<feature type="domain" description="GLUG" evidence="2">
    <location>
        <begin position="382"/>
        <end position="405"/>
    </location>
</feature>
<feature type="compositionally biased region" description="Acidic residues" evidence="1">
    <location>
        <begin position="126"/>
        <end position="150"/>
    </location>
</feature>
<evidence type="ECO:0000256" key="1">
    <source>
        <dbReference type="SAM" id="MobiDB-lite"/>
    </source>
</evidence>
<gene>
    <name evidence="3" type="ordered locus">Nmag_3373</name>
    <name evidence="4" type="ORF">C500_13362</name>
</gene>
<reference evidence="4 6" key="3">
    <citation type="journal article" date="2014" name="PLoS Genet.">
        <title>Phylogenetically driven sequencing of extremely halophilic archaea reveals strategies for static and dynamic osmo-response.</title>
        <authorList>
            <person name="Becker E.A."/>
            <person name="Seitzer P.M."/>
            <person name="Tritt A."/>
            <person name="Larsen D."/>
            <person name="Krusor M."/>
            <person name="Yao A.I."/>
            <person name="Wu D."/>
            <person name="Madern D."/>
            <person name="Eisen J.A."/>
            <person name="Darling A.E."/>
            <person name="Facciotti M.T."/>
        </authorList>
    </citation>
    <scope>NUCLEOTIDE SEQUENCE [LARGE SCALE GENOMIC DNA]</scope>
    <source>
        <strain evidence="6">ATCC 43099 / DSM 3394 / CCM 3739 / CIP 104546 / IAM 13178 / JCM 8861 / NBRC 102185 / NCIMB 2190 / MS3</strain>
        <strain evidence="4">MS-3</strain>
    </source>
</reference>
<dbReference type="AlphaFoldDB" id="D3ST56"/>
<dbReference type="GeneID" id="8826239"/>
<evidence type="ECO:0000313" key="3">
    <source>
        <dbReference type="EMBL" id="ADD06923.1"/>
    </source>
</evidence>
<dbReference type="KEGG" id="nmg:Nmag_3373"/>
<proteinExistence type="predicted"/>
<evidence type="ECO:0000313" key="5">
    <source>
        <dbReference type="Proteomes" id="UP000001879"/>
    </source>
</evidence>
<dbReference type="eggNOG" id="arCOG10954">
    <property type="taxonomic scope" value="Archaea"/>
</dbReference>
<dbReference type="Proteomes" id="UP000001879">
    <property type="component" value="Chromosome"/>
</dbReference>